<organism evidence="22 23">
    <name type="scientific">Intoshia linei</name>
    <dbReference type="NCBI Taxonomy" id="1819745"/>
    <lineage>
        <taxon>Eukaryota</taxon>
        <taxon>Metazoa</taxon>
        <taxon>Spiralia</taxon>
        <taxon>Lophotrochozoa</taxon>
        <taxon>Mesozoa</taxon>
        <taxon>Orthonectida</taxon>
        <taxon>Rhopaluridae</taxon>
        <taxon>Intoshia</taxon>
    </lineage>
</organism>
<evidence type="ECO:0000313" key="23">
    <source>
        <dbReference type="Proteomes" id="UP000078046"/>
    </source>
</evidence>
<dbReference type="AlphaFoldDB" id="A0A177AZ02"/>
<comment type="catalytic activity">
    <reaction evidence="19">
        <text>Ca(2+)(in) + 3 Na(+)(out) = Ca(2+)(out) + 3 Na(+)(in)</text>
        <dbReference type="Rhea" id="RHEA:69955"/>
        <dbReference type="ChEBI" id="CHEBI:29101"/>
        <dbReference type="ChEBI" id="CHEBI:29108"/>
    </reaction>
</comment>
<evidence type="ECO:0000256" key="13">
    <source>
        <dbReference type="ARBA" id="ARBA00022989"/>
    </source>
</evidence>
<keyword evidence="7 20" id="KW-0812">Transmembrane</keyword>
<keyword evidence="17" id="KW-0325">Glycoprotein</keyword>
<dbReference type="OrthoDB" id="418484at2759"/>
<evidence type="ECO:0000256" key="5">
    <source>
        <dbReference type="ARBA" id="ARBA00022475"/>
    </source>
</evidence>
<dbReference type="InterPro" id="IPR003644">
    <property type="entry name" value="Calx_beta"/>
</dbReference>
<evidence type="ECO:0000313" key="22">
    <source>
        <dbReference type="EMBL" id="OAF66404.1"/>
    </source>
</evidence>
<dbReference type="Pfam" id="PF16494">
    <property type="entry name" value="Na_Ca_ex_C"/>
    <property type="match status" value="1"/>
</dbReference>
<keyword evidence="14" id="KW-0915">Sodium</keyword>
<keyword evidence="6" id="KW-0109">Calcium transport</keyword>
<evidence type="ECO:0000256" key="3">
    <source>
        <dbReference type="ARBA" id="ARBA00022448"/>
    </source>
</evidence>
<dbReference type="Pfam" id="PF01699">
    <property type="entry name" value="Na_Ca_ex"/>
    <property type="match status" value="2"/>
</dbReference>
<keyword evidence="13 20" id="KW-1133">Transmembrane helix</keyword>
<keyword evidence="4" id="KW-0050">Antiport</keyword>
<gene>
    <name evidence="22" type="ORF">A3Q56_05834</name>
</gene>
<feature type="transmembrane region" description="Helical" evidence="20">
    <location>
        <begin position="723"/>
        <end position="742"/>
    </location>
</feature>
<keyword evidence="16 20" id="KW-0472">Membrane</keyword>
<feature type="domain" description="Calx-beta" evidence="21">
    <location>
        <begin position="341"/>
        <end position="439"/>
    </location>
</feature>
<dbReference type="InterPro" id="IPR051171">
    <property type="entry name" value="CaCA"/>
</dbReference>
<dbReference type="GO" id="GO:0098703">
    <property type="term" value="P:calcium ion import across plasma membrane"/>
    <property type="evidence" value="ECO:0007669"/>
    <property type="project" value="TreeGrafter"/>
</dbReference>
<dbReference type="Pfam" id="PF03160">
    <property type="entry name" value="Calx-beta"/>
    <property type="match status" value="1"/>
</dbReference>
<dbReference type="SUPFAM" id="SSF141072">
    <property type="entry name" value="CalX-like"/>
    <property type="match status" value="2"/>
</dbReference>
<evidence type="ECO:0000256" key="20">
    <source>
        <dbReference type="SAM" id="Phobius"/>
    </source>
</evidence>
<evidence type="ECO:0000256" key="16">
    <source>
        <dbReference type="ARBA" id="ARBA00023136"/>
    </source>
</evidence>
<evidence type="ECO:0000259" key="21">
    <source>
        <dbReference type="SMART" id="SM00237"/>
    </source>
</evidence>
<dbReference type="GO" id="GO:0046872">
    <property type="term" value="F:metal ion binding"/>
    <property type="evidence" value="ECO:0007669"/>
    <property type="project" value="UniProtKB-KW"/>
</dbReference>
<dbReference type="PANTHER" id="PTHR11878">
    <property type="entry name" value="SODIUM/CALCIUM EXCHANGER"/>
    <property type="match status" value="1"/>
</dbReference>
<evidence type="ECO:0000256" key="17">
    <source>
        <dbReference type="ARBA" id="ARBA00023180"/>
    </source>
</evidence>
<dbReference type="InterPro" id="IPR038081">
    <property type="entry name" value="CalX-like_sf"/>
</dbReference>
<keyword evidence="9" id="KW-0732">Signal</keyword>
<feature type="transmembrane region" description="Helical" evidence="20">
    <location>
        <begin position="175"/>
        <end position="197"/>
    </location>
</feature>
<keyword evidence="3" id="KW-0813">Transport</keyword>
<dbReference type="GO" id="GO:0007154">
    <property type="term" value="P:cell communication"/>
    <property type="evidence" value="ECO:0007669"/>
    <property type="project" value="InterPro"/>
</dbReference>
<keyword evidence="15" id="KW-0406">Ion transport</keyword>
<feature type="transmembrane region" description="Helical" evidence="20">
    <location>
        <begin position="45"/>
        <end position="73"/>
    </location>
</feature>
<feature type="transmembrane region" description="Helical" evidence="20">
    <location>
        <begin position="21"/>
        <end position="39"/>
    </location>
</feature>
<feature type="transmembrane region" description="Helical" evidence="20">
    <location>
        <begin position="138"/>
        <end position="163"/>
    </location>
</feature>
<evidence type="ECO:0000256" key="6">
    <source>
        <dbReference type="ARBA" id="ARBA00022568"/>
    </source>
</evidence>
<evidence type="ECO:0000256" key="10">
    <source>
        <dbReference type="ARBA" id="ARBA00022737"/>
    </source>
</evidence>
<evidence type="ECO:0000256" key="7">
    <source>
        <dbReference type="ARBA" id="ARBA00022692"/>
    </source>
</evidence>
<evidence type="ECO:0000256" key="15">
    <source>
        <dbReference type="ARBA" id="ARBA00023065"/>
    </source>
</evidence>
<keyword evidence="8" id="KW-0479">Metal-binding</keyword>
<sequence length="822" mass="91897">MEKILTCKQMSELARNSAKNELGLVTLSSGVFIPAMYIYSMTTRILLSILYGLLLLWCFLGVAIVADMFMCAIERITSKTKSVKTLTGQGKTQVRMVEIPVWNDTVANLTLMALGSSAPEILLSIIEIVSNNFCVGSLGPSTIVGSAAFNLMVITAICIISIPSPQIRRIKAIKVFCITAFFSVFAYIWVALIISYISPEEITLWEAIITLLLFPLLVILAYLTDKNFMIKTKHEEPTFQLTDKHLLGLNEEDRDDAISNIIKEIIKENPDMPEHDVKNIVIKSLKDQKKKSRLWYRINSTRMLGGGRKIITVLNDDVERVYQKVILHNNMDDKAVAQSDVKFSGKSDKKSVVQFYSSHIDALENIGQIDIKIIRQGNLKNSFQLHVFTTDGEAKVNEDYELVDKIVEFGPGEAEKTIFVNIIDDNEYEPDEHFYMEMEVLEEYHNQVTLGSISKINIVILNDDEPGTFEFSQPCYLEKESSDDISIAVIRRNGADGNAWVEWAIYNMSDNETPLSNGKLLFVHSEKIKTLKINKKEMALKDSNYIFKLLTVNEGSFIGEIKFTIVNFMEDKYLENISSRMANLKDKDLLEALEISTTSYSAQFRNALNVNGGEIEDATNIDYVMHFLTIIWKVIFAIIPPTQYAGGWLSFCISLTMIGLLTALIGDLASHFGSLIGLKDSVTAITFVALGTSLPDLFASKTAAITEENADNSIGNVTGSNSVNVFLGLGLPWTIAAIYWAIKGVAFDVDVGTLNTSVIIYTCMAIMCIVLLFVRRYVGLFGRAELGGTSPWKYIFAAFFVLLWIIYILVSSLQAYEYIAGL</sequence>
<dbReference type="InterPro" id="IPR044880">
    <property type="entry name" value="NCX_ion-bd_dom_sf"/>
</dbReference>
<reference evidence="22 23" key="1">
    <citation type="submission" date="2016-04" db="EMBL/GenBank/DDBJ databases">
        <title>The genome of Intoshia linei affirms orthonectids as highly simplified spiralians.</title>
        <authorList>
            <person name="Mikhailov K.V."/>
            <person name="Slusarev G.S."/>
            <person name="Nikitin M.A."/>
            <person name="Logacheva M.D."/>
            <person name="Penin A."/>
            <person name="Aleoshin V."/>
            <person name="Panchin Y.V."/>
        </authorList>
    </citation>
    <scope>NUCLEOTIDE SEQUENCE [LARGE SCALE GENOMIC DNA]</scope>
    <source>
        <strain evidence="22">Intl2013</strain>
        <tissue evidence="22">Whole animal</tissue>
    </source>
</reference>
<protein>
    <recommendedName>
        <fullName evidence="21">Calx-beta domain-containing protein</fullName>
    </recommendedName>
</protein>
<evidence type="ECO:0000256" key="18">
    <source>
        <dbReference type="ARBA" id="ARBA00023201"/>
    </source>
</evidence>
<dbReference type="GO" id="GO:0098794">
    <property type="term" value="C:postsynapse"/>
    <property type="evidence" value="ECO:0007669"/>
    <property type="project" value="TreeGrafter"/>
</dbReference>
<comment type="caution">
    <text evidence="22">The sequence shown here is derived from an EMBL/GenBank/DDBJ whole genome shotgun (WGS) entry which is preliminary data.</text>
</comment>
<evidence type="ECO:0000256" key="4">
    <source>
        <dbReference type="ARBA" id="ARBA00022449"/>
    </source>
</evidence>
<keyword evidence="23" id="KW-1185">Reference proteome</keyword>
<comment type="similarity">
    <text evidence="2">Belongs to the Ca(2+):cation antiporter (CaCA) (TC 2.A.19) family. SLC8 subfamily.</text>
</comment>
<evidence type="ECO:0000256" key="11">
    <source>
        <dbReference type="ARBA" id="ARBA00022837"/>
    </source>
</evidence>
<evidence type="ECO:0000256" key="14">
    <source>
        <dbReference type="ARBA" id="ARBA00023053"/>
    </source>
</evidence>
<feature type="domain" description="Calx-beta" evidence="21">
    <location>
        <begin position="456"/>
        <end position="550"/>
    </location>
</feature>
<dbReference type="GO" id="GO:0005432">
    <property type="term" value="F:calcium:sodium antiporter activity"/>
    <property type="evidence" value="ECO:0007669"/>
    <property type="project" value="InterPro"/>
</dbReference>
<evidence type="ECO:0000256" key="2">
    <source>
        <dbReference type="ARBA" id="ARBA00007489"/>
    </source>
</evidence>
<dbReference type="Gene3D" id="1.20.1420.30">
    <property type="entry name" value="NCX, central ion-binding region"/>
    <property type="match status" value="2"/>
</dbReference>
<keyword evidence="11" id="KW-0106">Calcium</keyword>
<accession>A0A177AZ02</accession>
<dbReference type="GO" id="GO:0030424">
    <property type="term" value="C:axon"/>
    <property type="evidence" value="ECO:0007669"/>
    <property type="project" value="TreeGrafter"/>
</dbReference>
<keyword evidence="12" id="KW-0112">Calmodulin-binding</keyword>
<dbReference type="SMART" id="SM00237">
    <property type="entry name" value="Calx_beta"/>
    <property type="match status" value="2"/>
</dbReference>
<dbReference type="InterPro" id="IPR032452">
    <property type="entry name" value="Na_Ca_Ex_C-exten"/>
</dbReference>
<feature type="transmembrane region" description="Helical" evidence="20">
    <location>
        <begin position="203"/>
        <end position="223"/>
    </location>
</feature>
<evidence type="ECO:0000256" key="19">
    <source>
        <dbReference type="ARBA" id="ARBA00033667"/>
    </source>
</evidence>
<evidence type="ECO:0000256" key="1">
    <source>
        <dbReference type="ARBA" id="ARBA00004651"/>
    </source>
</evidence>
<dbReference type="PRINTS" id="PR01259">
    <property type="entry name" value="NACAEXCHNGR"/>
</dbReference>
<dbReference type="InterPro" id="IPR004836">
    <property type="entry name" value="Na_Ca_Ex"/>
</dbReference>
<evidence type="ECO:0000256" key="12">
    <source>
        <dbReference type="ARBA" id="ARBA00022860"/>
    </source>
</evidence>
<dbReference type="PANTHER" id="PTHR11878:SF76">
    <property type="entry name" value="CALX-BETA DOMAIN-CONTAINING PROTEIN"/>
    <property type="match status" value="1"/>
</dbReference>
<dbReference type="InterPro" id="IPR004837">
    <property type="entry name" value="NaCa_Exmemb"/>
</dbReference>
<keyword evidence="10" id="KW-0677">Repeat</keyword>
<keyword evidence="5" id="KW-1003">Cell membrane</keyword>
<feature type="transmembrane region" description="Helical" evidence="20">
    <location>
        <begin position="754"/>
        <end position="774"/>
    </location>
</feature>
<name>A0A177AZ02_9BILA</name>
<dbReference type="GO" id="GO:0005516">
    <property type="term" value="F:calmodulin binding"/>
    <property type="evidence" value="ECO:0007669"/>
    <property type="project" value="UniProtKB-KW"/>
</dbReference>
<dbReference type="Proteomes" id="UP000078046">
    <property type="component" value="Unassembled WGS sequence"/>
</dbReference>
<dbReference type="GO" id="GO:0042383">
    <property type="term" value="C:sarcolemma"/>
    <property type="evidence" value="ECO:0007669"/>
    <property type="project" value="TreeGrafter"/>
</dbReference>
<feature type="transmembrane region" description="Helical" evidence="20">
    <location>
        <begin position="794"/>
        <end position="816"/>
    </location>
</feature>
<feature type="transmembrane region" description="Helical" evidence="20">
    <location>
        <begin position="648"/>
        <end position="669"/>
    </location>
</feature>
<evidence type="ECO:0000256" key="8">
    <source>
        <dbReference type="ARBA" id="ARBA00022723"/>
    </source>
</evidence>
<evidence type="ECO:0000256" key="9">
    <source>
        <dbReference type="ARBA" id="ARBA00022729"/>
    </source>
</evidence>
<keyword evidence="18" id="KW-0739">Sodium transport</keyword>
<proteinExistence type="inferred from homology"/>
<comment type="subcellular location">
    <subcellularLocation>
        <location evidence="1">Cell membrane</location>
        <topology evidence="1">Multi-pass membrane protein</topology>
    </subcellularLocation>
</comment>
<feature type="transmembrane region" description="Helical" evidence="20">
    <location>
        <begin position="105"/>
        <end position="126"/>
    </location>
</feature>
<dbReference type="EMBL" id="LWCA01000942">
    <property type="protein sequence ID" value="OAF66404.1"/>
    <property type="molecule type" value="Genomic_DNA"/>
</dbReference>
<dbReference type="Gene3D" id="2.60.40.2030">
    <property type="match status" value="2"/>
</dbReference>